<dbReference type="EMBL" id="BOQN01000038">
    <property type="protein sequence ID" value="GIM90961.1"/>
    <property type="molecule type" value="Genomic_DNA"/>
</dbReference>
<name>A0A919TA51_9ACTN</name>
<comment type="caution">
    <text evidence="2">The sequence shown here is derived from an EMBL/GenBank/DDBJ whole genome shotgun (WGS) entry which is preliminary data.</text>
</comment>
<proteinExistence type="predicted"/>
<accession>A0A919TA51</accession>
<evidence type="ECO:0000313" key="2">
    <source>
        <dbReference type="EMBL" id="GIM90961.1"/>
    </source>
</evidence>
<evidence type="ECO:0000256" key="1">
    <source>
        <dbReference type="SAM" id="MobiDB-lite"/>
    </source>
</evidence>
<dbReference type="RefSeq" id="WP_213006862.1">
    <property type="nucleotide sequence ID" value="NZ_BOQN01000038.1"/>
</dbReference>
<evidence type="ECO:0000313" key="3">
    <source>
        <dbReference type="Proteomes" id="UP000677082"/>
    </source>
</evidence>
<gene>
    <name evidence="2" type="ORF">Ato02nite_027540</name>
</gene>
<sequence>MTTPQNPLVPAALAADLTSDDDETRAGTPVGAADAEADAARSGADADPAHGARDTDGVPVGEADHEADKRASGA</sequence>
<reference evidence="2 3" key="1">
    <citation type="submission" date="2021-03" db="EMBL/GenBank/DDBJ databases">
        <title>Whole genome shotgun sequence of Actinoplanes toevensis NBRC 105298.</title>
        <authorList>
            <person name="Komaki H."/>
            <person name="Tamura T."/>
        </authorList>
    </citation>
    <scope>NUCLEOTIDE SEQUENCE [LARGE SCALE GENOMIC DNA]</scope>
    <source>
        <strain evidence="2 3">NBRC 105298</strain>
    </source>
</reference>
<feature type="region of interest" description="Disordered" evidence="1">
    <location>
        <begin position="1"/>
        <end position="74"/>
    </location>
</feature>
<protein>
    <submittedName>
        <fullName evidence="2">Uncharacterized protein</fullName>
    </submittedName>
</protein>
<organism evidence="2 3">
    <name type="scientific">Paractinoplanes toevensis</name>
    <dbReference type="NCBI Taxonomy" id="571911"/>
    <lineage>
        <taxon>Bacteria</taxon>
        <taxon>Bacillati</taxon>
        <taxon>Actinomycetota</taxon>
        <taxon>Actinomycetes</taxon>
        <taxon>Micromonosporales</taxon>
        <taxon>Micromonosporaceae</taxon>
        <taxon>Paractinoplanes</taxon>
    </lineage>
</organism>
<keyword evidence="3" id="KW-1185">Reference proteome</keyword>
<feature type="compositionally biased region" description="Basic and acidic residues" evidence="1">
    <location>
        <begin position="47"/>
        <end position="74"/>
    </location>
</feature>
<dbReference type="Proteomes" id="UP000677082">
    <property type="component" value="Unassembled WGS sequence"/>
</dbReference>
<dbReference type="AlphaFoldDB" id="A0A919TA51"/>